<evidence type="ECO:0000313" key="2">
    <source>
        <dbReference type="Proteomes" id="UP001189429"/>
    </source>
</evidence>
<name>A0ABN9WFQ2_9DINO</name>
<dbReference type="EMBL" id="CAUYUJ010018638">
    <property type="protein sequence ID" value="CAK0885205.1"/>
    <property type="molecule type" value="Genomic_DNA"/>
</dbReference>
<dbReference type="Proteomes" id="UP001189429">
    <property type="component" value="Unassembled WGS sequence"/>
</dbReference>
<evidence type="ECO:0000313" key="1">
    <source>
        <dbReference type="EMBL" id="CAK0885205.1"/>
    </source>
</evidence>
<proteinExistence type="predicted"/>
<keyword evidence="2" id="KW-1185">Reference proteome</keyword>
<accession>A0ABN9WFQ2</accession>
<protein>
    <submittedName>
        <fullName evidence="1">Uncharacterized protein</fullName>
    </submittedName>
</protein>
<organism evidence="1 2">
    <name type="scientific">Prorocentrum cordatum</name>
    <dbReference type="NCBI Taxonomy" id="2364126"/>
    <lineage>
        <taxon>Eukaryota</taxon>
        <taxon>Sar</taxon>
        <taxon>Alveolata</taxon>
        <taxon>Dinophyceae</taxon>
        <taxon>Prorocentrales</taxon>
        <taxon>Prorocentraceae</taxon>
        <taxon>Prorocentrum</taxon>
    </lineage>
</organism>
<sequence length="140" mass="16013">MNNHQASMQTPARRGGQSLMKYLSRAKTRESSFWVMTITAEDDENETEEAAGEAPVQHLLLVELYNQMGIIHQAEGPHPRRWPRPDAWRWLQEWAAQEASRNPGEMWLISPLGEPICFDAPHRDIANTKRVCQEHGSPSL</sequence>
<gene>
    <name evidence="1" type="ORF">PCOR1329_LOCUS66884</name>
</gene>
<reference evidence="1" key="1">
    <citation type="submission" date="2023-10" db="EMBL/GenBank/DDBJ databases">
        <authorList>
            <person name="Chen Y."/>
            <person name="Shah S."/>
            <person name="Dougan E. K."/>
            <person name="Thang M."/>
            <person name="Chan C."/>
        </authorList>
    </citation>
    <scope>NUCLEOTIDE SEQUENCE [LARGE SCALE GENOMIC DNA]</scope>
</reference>
<comment type="caution">
    <text evidence="1">The sequence shown here is derived from an EMBL/GenBank/DDBJ whole genome shotgun (WGS) entry which is preliminary data.</text>
</comment>